<dbReference type="Gene3D" id="3.30.200.20">
    <property type="entry name" value="Phosphorylase Kinase, domain 1"/>
    <property type="match status" value="1"/>
</dbReference>
<dbReference type="Gene3D" id="1.10.510.10">
    <property type="entry name" value="Transferase(Phosphotransferase) domain 1"/>
    <property type="match status" value="2"/>
</dbReference>
<sequence length="265" mass="30884">MKLRQIIRGRTGQYTIIKQLHESVWLAMNQEKDSFIVKSANHFRIHNERDILLRFQHKSPLLRPLLDEVQDPASPSAIVLKYLEDDILHASNRKRLARTEVKYVAQRVLEALSVLHQEGFVHTDIKPSNVLVNYEKGESRFKEVQLADFGSTLTSLLYGEGFHVFKPDVPVDHEDYDLKILMKHHRCFGPFPASYDEIANQQRRAVLIWVTQNCPPDTMRPFHLTTAQEIRNEDKGFVLKVMKLDPRDRPSAQELLEDSWFTSEE</sequence>
<dbReference type="Pfam" id="PF00069">
    <property type="entry name" value="Pkinase"/>
    <property type="match status" value="1"/>
</dbReference>
<reference evidence="2" key="1">
    <citation type="submission" date="2022-12" db="EMBL/GenBank/DDBJ databases">
        <authorList>
            <person name="Petersen C."/>
        </authorList>
    </citation>
    <scope>NUCLEOTIDE SEQUENCE</scope>
    <source>
        <strain evidence="2">IBT 15544</strain>
    </source>
</reference>
<accession>A0A9W9MDV8</accession>
<evidence type="ECO:0000313" key="2">
    <source>
        <dbReference type="EMBL" id="KAJ5198338.1"/>
    </source>
</evidence>
<dbReference type="SUPFAM" id="SSF56112">
    <property type="entry name" value="Protein kinase-like (PK-like)"/>
    <property type="match status" value="1"/>
</dbReference>
<evidence type="ECO:0000313" key="3">
    <source>
        <dbReference type="Proteomes" id="UP001150904"/>
    </source>
</evidence>
<dbReference type="AlphaFoldDB" id="A0A9W9MDV8"/>
<feature type="domain" description="Protein kinase" evidence="1">
    <location>
        <begin position="1"/>
        <end position="261"/>
    </location>
</feature>
<comment type="caution">
    <text evidence="2">The sequence shown here is derived from an EMBL/GenBank/DDBJ whole genome shotgun (WGS) entry which is preliminary data.</text>
</comment>
<dbReference type="PANTHER" id="PTHR48011:SF4">
    <property type="entry name" value="MITOGEN-ACTIVATED PROTEIN KINASE KINASE KINASE 19"/>
    <property type="match status" value="1"/>
</dbReference>
<keyword evidence="2" id="KW-0808">Transferase</keyword>
<dbReference type="GeneID" id="83181818"/>
<organism evidence="2 3">
    <name type="scientific">Penicillium cinerascens</name>
    <dbReference type="NCBI Taxonomy" id="70096"/>
    <lineage>
        <taxon>Eukaryota</taxon>
        <taxon>Fungi</taxon>
        <taxon>Dikarya</taxon>
        <taxon>Ascomycota</taxon>
        <taxon>Pezizomycotina</taxon>
        <taxon>Eurotiomycetes</taxon>
        <taxon>Eurotiomycetidae</taxon>
        <taxon>Eurotiales</taxon>
        <taxon>Aspergillaceae</taxon>
        <taxon>Penicillium</taxon>
    </lineage>
</organism>
<dbReference type="PROSITE" id="PS00108">
    <property type="entry name" value="PROTEIN_KINASE_ST"/>
    <property type="match status" value="1"/>
</dbReference>
<dbReference type="Proteomes" id="UP001150904">
    <property type="component" value="Unassembled WGS sequence"/>
</dbReference>
<dbReference type="GO" id="GO:0005524">
    <property type="term" value="F:ATP binding"/>
    <property type="evidence" value="ECO:0007669"/>
    <property type="project" value="InterPro"/>
</dbReference>
<dbReference type="RefSeq" id="XP_058306766.1">
    <property type="nucleotide sequence ID" value="XM_058454517.1"/>
</dbReference>
<dbReference type="SMART" id="SM00220">
    <property type="entry name" value="S_TKc"/>
    <property type="match status" value="1"/>
</dbReference>
<dbReference type="EMBL" id="JAPQKR010000014">
    <property type="protein sequence ID" value="KAJ5198338.1"/>
    <property type="molecule type" value="Genomic_DNA"/>
</dbReference>
<dbReference type="GO" id="GO:0007165">
    <property type="term" value="P:signal transduction"/>
    <property type="evidence" value="ECO:0007669"/>
    <property type="project" value="TreeGrafter"/>
</dbReference>
<evidence type="ECO:0000259" key="1">
    <source>
        <dbReference type="PROSITE" id="PS50011"/>
    </source>
</evidence>
<reference evidence="2" key="2">
    <citation type="journal article" date="2023" name="IMA Fungus">
        <title>Comparative genomic study of the Penicillium genus elucidates a diverse pangenome and 15 lateral gene transfer events.</title>
        <authorList>
            <person name="Petersen C."/>
            <person name="Sorensen T."/>
            <person name="Nielsen M.R."/>
            <person name="Sondergaard T.E."/>
            <person name="Sorensen J.L."/>
            <person name="Fitzpatrick D.A."/>
            <person name="Frisvad J.C."/>
            <person name="Nielsen K.L."/>
        </authorList>
    </citation>
    <scope>NUCLEOTIDE SEQUENCE</scope>
    <source>
        <strain evidence="2">IBT 15544</strain>
    </source>
</reference>
<dbReference type="PANTHER" id="PTHR48011">
    <property type="entry name" value="CCR4-NOT TRANSCRIPTIONAL COMPLEX SUBUNIT CAF120-RELATED"/>
    <property type="match status" value="1"/>
</dbReference>
<proteinExistence type="predicted"/>
<name>A0A9W9MDV8_9EURO</name>
<dbReference type="GO" id="GO:0004672">
    <property type="term" value="F:protein kinase activity"/>
    <property type="evidence" value="ECO:0007669"/>
    <property type="project" value="InterPro"/>
</dbReference>
<dbReference type="PROSITE" id="PS50011">
    <property type="entry name" value="PROTEIN_KINASE_DOM"/>
    <property type="match status" value="1"/>
</dbReference>
<dbReference type="InterPro" id="IPR052751">
    <property type="entry name" value="Plant_MAPKKK"/>
</dbReference>
<dbReference type="InterPro" id="IPR008271">
    <property type="entry name" value="Ser/Thr_kinase_AS"/>
</dbReference>
<keyword evidence="2" id="KW-0418">Kinase</keyword>
<dbReference type="OrthoDB" id="5979581at2759"/>
<dbReference type="InterPro" id="IPR000719">
    <property type="entry name" value="Prot_kinase_dom"/>
</dbReference>
<gene>
    <name evidence="2" type="ORF">N7498_007455</name>
</gene>
<dbReference type="InterPro" id="IPR011009">
    <property type="entry name" value="Kinase-like_dom_sf"/>
</dbReference>
<keyword evidence="3" id="KW-1185">Reference proteome</keyword>
<protein>
    <submittedName>
        <fullName evidence="2">Kinase-like protein</fullName>
    </submittedName>
</protein>